<accession>A0AA88P5X0</accession>
<evidence type="ECO:0000313" key="2">
    <source>
        <dbReference type="Proteomes" id="UP001187343"/>
    </source>
</evidence>
<sequence length="117" mass="13410">MSRAGTCADNLKPRAFHCNYEVKCLTHWPRNATGPFLFLSLRTWRNNTGYEPWCGTHLSFLGSIIVAAFRPLMTFYPLNINKLPGHTLTHPCTGSDKNKWTSSFLIHCVWWINLKGL</sequence>
<dbReference type="AlphaFoldDB" id="A0AA88P5X0"/>
<keyword evidence="2" id="KW-1185">Reference proteome</keyword>
<proteinExistence type="predicted"/>
<name>A0AA88P5X0_9TELE</name>
<comment type="caution">
    <text evidence="1">The sequence shown here is derived from an EMBL/GenBank/DDBJ whole genome shotgun (WGS) entry which is preliminary data.</text>
</comment>
<dbReference type="Proteomes" id="UP001187343">
    <property type="component" value="Unassembled WGS sequence"/>
</dbReference>
<gene>
    <name evidence="1" type="ORF">Q8A67_024616</name>
</gene>
<dbReference type="EMBL" id="JAUYZG010000024">
    <property type="protein sequence ID" value="KAK2870224.1"/>
    <property type="molecule type" value="Genomic_DNA"/>
</dbReference>
<evidence type="ECO:0000313" key="1">
    <source>
        <dbReference type="EMBL" id="KAK2870224.1"/>
    </source>
</evidence>
<organism evidence="1 2">
    <name type="scientific">Cirrhinus molitorella</name>
    <name type="common">mud carp</name>
    <dbReference type="NCBI Taxonomy" id="172907"/>
    <lineage>
        <taxon>Eukaryota</taxon>
        <taxon>Metazoa</taxon>
        <taxon>Chordata</taxon>
        <taxon>Craniata</taxon>
        <taxon>Vertebrata</taxon>
        <taxon>Euteleostomi</taxon>
        <taxon>Actinopterygii</taxon>
        <taxon>Neopterygii</taxon>
        <taxon>Teleostei</taxon>
        <taxon>Ostariophysi</taxon>
        <taxon>Cypriniformes</taxon>
        <taxon>Cyprinidae</taxon>
        <taxon>Labeoninae</taxon>
        <taxon>Labeonini</taxon>
        <taxon>Cirrhinus</taxon>
    </lineage>
</organism>
<reference evidence="1" key="1">
    <citation type="submission" date="2023-08" db="EMBL/GenBank/DDBJ databases">
        <title>Chromosome-level Genome Assembly of mud carp (Cirrhinus molitorella).</title>
        <authorList>
            <person name="Liu H."/>
        </authorList>
    </citation>
    <scope>NUCLEOTIDE SEQUENCE</scope>
    <source>
        <strain evidence="1">Prfri</strain>
        <tissue evidence="1">Muscle</tissue>
    </source>
</reference>
<protein>
    <submittedName>
        <fullName evidence="1">Uncharacterized protein</fullName>
    </submittedName>
</protein>